<dbReference type="AlphaFoldDB" id="A0AAN9MWY0"/>
<name>A0AAN9MWY0_CANGL</name>
<evidence type="ECO:0000313" key="1">
    <source>
        <dbReference type="EMBL" id="KAK7359829.1"/>
    </source>
</evidence>
<gene>
    <name evidence="1" type="ORF">VNO77_01794</name>
</gene>
<proteinExistence type="predicted"/>
<reference evidence="1 2" key="1">
    <citation type="submission" date="2024-01" db="EMBL/GenBank/DDBJ databases">
        <title>The genomes of 5 underutilized Papilionoideae crops provide insights into root nodulation and disease resistanc.</title>
        <authorList>
            <person name="Jiang F."/>
        </authorList>
    </citation>
    <scope>NUCLEOTIDE SEQUENCE [LARGE SCALE GENOMIC DNA]</scope>
    <source>
        <strain evidence="1">LVBAO_FW01</strain>
        <tissue evidence="1">Leaves</tissue>
    </source>
</reference>
<evidence type="ECO:0000313" key="2">
    <source>
        <dbReference type="Proteomes" id="UP001367508"/>
    </source>
</evidence>
<keyword evidence="2" id="KW-1185">Reference proteome</keyword>
<dbReference type="Proteomes" id="UP001367508">
    <property type="component" value="Unassembled WGS sequence"/>
</dbReference>
<protein>
    <submittedName>
        <fullName evidence="1">Uncharacterized protein</fullName>
    </submittedName>
</protein>
<organism evidence="1 2">
    <name type="scientific">Canavalia gladiata</name>
    <name type="common">Sword bean</name>
    <name type="synonym">Dolichos gladiatus</name>
    <dbReference type="NCBI Taxonomy" id="3824"/>
    <lineage>
        <taxon>Eukaryota</taxon>
        <taxon>Viridiplantae</taxon>
        <taxon>Streptophyta</taxon>
        <taxon>Embryophyta</taxon>
        <taxon>Tracheophyta</taxon>
        <taxon>Spermatophyta</taxon>
        <taxon>Magnoliopsida</taxon>
        <taxon>eudicotyledons</taxon>
        <taxon>Gunneridae</taxon>
        <taxon>Pentapetalae</taxon>
        <taxon>rosids</taxon>
        <taxon>fabids</taxon>
        <taxon>Fabales</taxon>
        <taxon>Fabaceae</taxon>
        <taxon>Papilionoideae</taxon>
        <taxon>50 kb inversion clade</taxon>
        <taxon>NPAAA clade</taxon>
        <taxon>indigoferoid/millettioid clade</taxon>
        <taxon>Phaseoleae</taxon>
        <taxon>Canavalia</taxon>
    </lineage>
</organism>
<comment type="caution">
    <text evidence="1">The sequence shown here is derived from an EMBL/GenBank/DDBJ whole genome shotgun (WGS) entry which is preliminary data.</text>
</comment>
<sequence>MYILWLMRMDDRELMAFQLLFNMPFVFETGSQLGTVMSLLYSCISLLSHTSDGASPSNVMSMKIMIKVRVIRDGTEIFEDQLRNVEVSCKRLISESGWTKVYRNFAQWFMDGIRHVWETKKLHKLAHHLGDLLAAKDDSQPAAMKRHEPIETEPTQNIEGYSAFIPLLLAAAS</sequence>
<accession>A0AAN9MWY0</accession>
<dbReference type="EMBL" id="JAYMYQ010000001">
    <property type="protein sequence ID" value="KAK7359829.1"/>
    <property type="molecule type" value="Genomic_DNA"/>
</dbReference>